<dbReference type="Gene3D" id="3.40.630.50">
    <property type="entry name" value="AF0625-like"/>
    <property type="match status" value="1"/>
</dbReference>
<dbReference type="InterPro" id="IPR018033">
    <property type="entry name" value="Deacylase_DtdA_archaea"/>
</dbReference>
<proteinExistence type="inferred from homology"/>
<evidence type="ECO:0000313" key="5">
    <source>
        <dbReference type="EMBL" id="QCC52625.1"/>
    </source>
</evidence>
<keyword evidence="2 4" id="KW-0378">Hydrolase</keyword>
<dbReference type="GO" id="GO:0106026">
    <property type="term" value="F:Gly-tRNA(Ala) deacylase activity"/>
    <property type="evidence" value="ECO:0007669"/>
    <property type="project" value="RHEA"/>
</dbReference>
<sequence>MLAIVVSRADGASVHIGEHLRDLEDWSVDRDDSRSDAQGGGDIWRLPDVELREFDTPHLELEDTAEAFDDPDLLVFASKHAGDTGRLLTAHHTGNFGPAEYGGADHALARACPAAHRRVVQALGEHAPDDYEIGMECTHHGPTEVGVPSMFVEVGSARPQWDDPDAARAVAKAILDLRGVSPDAPREDGTRRHLVGFGGGHYVPRFERIVRETDWAVGHIAADWCLDAMGDPAVHREVIRATFEESAADFALLADERPGLRDVLDDLGFRVVDETFLRETTGVSLDVVERVEDALGSVESGTRLGEHAADFEGGIEIVSLPGALREQVQGIDQNEARTAVECHTVGFETEASGTRLGERVVVADSSERRAIIETFATILESKYDEVEIEDDTVVAHETAFVPEKARALGISEGPTFGKLSAGQSVEVGGRTIPPEAVHEQRVHRFPI</sequence>
<gene>
    <name evidence="4" type="primary">dtdA</name>
    <name evidence="5" type="ORF">DV733_15925</name>
</gene>
<reference evidence="5 6" key="1">
    <citation type="journal article" date="2019" name="Nat. Commun.">
        <title>A new type of DNA phosphorothioation-based antiviral system in archaea.</title>
        <authorList>
            <person name="Xiong L."/>
            <person name="Liu S."/>
            <person name="Chen S."/>
            <person name="Xiao Y."/>
            <person name="Zhu B."/>
            <person name="Gao Y."/>
            <person name="Zhang Y."/>
            <person name="Chen B."/>
            <person name="Luo J."/>
            <person name="Deng Z."/>
            <person name="Chen X."/>
            <person name="Wang L."/>
            <person name="Chen S."/>
        </authorList>
    </citation>
    <scope>NUCLEOTIDE SEQUENCE [LARGE SCALE GENOMIC DNA]</scope>
    <source>
        <strain evidence="5 6">CBA1105</strain>
    </source>
</reference>
<comment type="catalytic activity">
    <reaction evidence="4">
        <text>a D-aminoacyl-tRNA + H2O = a tRNA + a D-alpha-amino acid + H(+)</text>
        <dbReference type="Rhea" id="RHEA:13953"/>
        <dbReference type="Rhea" id="RHEA-COMP:10123"/>
        <dbReference type="Rhea" id="RHEA-COMP:10124"/>
        <dbReference type="ChEBI" id="CHEBI:15377"/>
        <dbReference type="ChEBI" id="CHEBI:15378"/>
        <dbReference type="ChEBI" id="CHEBI:59871"/>
        <dbReference type="ChEBI" id="CHEBI:78442"/>
        <dbReference type="ChEBI" id="CHEBI:79333"/>
        <dbReference type="EC" id="3.1.1.96"/>
    </reaction>
</comment>
<protein>
    <recommendedName>
        <fullName evidence="4">D-aminoacyl-tRNA deacylase</fullName>
        <ecNumber evidence="4">3.1.1.96</ecNumber>
    </recommendedName>
</protein>
<dbReference type="SUPFAM" id="SSF142535">
    <property type="entry name" value="AF0625-like"/>
    <property type="match status" value="1"/>
</dbReference>
<accession>A0A4D6HGD1</accession>
<evidence type="ECO:0000313" key="6">
    <source>
        <dbReference type="Proteomes" id="UP000296706"/>
    </source>
</evidence>
<dbReference type="KEGG" id="hsn:DV733_15925"/>
<comment type="subunit">
    <text evidence="4">Monomer.</text>
</comment>
<dbReference type="Proteomes" id="UP000296706">
    <property type="component" value="Chromosome"/>
</dbReference>
<evidence type="ECO:0000256" key="3">
    <source>
        <dbReference type="ARBA" id="ARBA00022833"/>
    </source>
</evidence>
<dbReference type="Gene3D" id="3.40.50.10700">
    <property type="entry name" value="AF0625-like"/>
    <property type="match status" value="1"/>
</dbReference>
<dbReference type="PANTHER" id="PTHR34667">
    <property type="entry name" value="D-AMINOACYL-TRNA DEACYLASE"/>
    <property type="match status" value="1"/>
</dbReference>
<dbReference type="NCBIfam" id="NF011435">
    <property type="entry name" value="PRK14866.1-1"/>
    <property type="match status" value="1"/>
</dbReference>
<evidence type="ECO:0000256" key="4">
    <source>
        <dbReference type="HAMAP-Rule" id="MF_00562"/>
    </source>
</evidence>
<dbReference type="PANTHER" id="PTHR34667:SF1">
    <property type="entry name" value="D-AMINOACYL-TRNA DEACYLASE"/>
    <property type="match status" value="1"/>
</dbReference>
<organism evidence="5 6">
    <name type="scientific">Halapricum salinum</name>
    <dbReference type="NCBI Taxonomy" id="1457250"/>
    <lineage>
        <taxon>Archaea</taxon>
        <taxon>Methanobacteriati</taxon>
        <taxon>Methanobacteriota</taxon>
        <taxon>Stenosarchaea group</taxon>
        <taxon>Halobacteria</taxon>
        <taxon>Halobacteriales</taxon>
        <taxon>Haloarculaceae</taxon>
        <taxon>Halapricum</taxon>
    </lineage>
</organism>
<evidence type="ECO:0000256" key="1">
    <source>
        <dbReference type="ARBA" id="ARBA00022723"/>
    </source>
</evidence>
<dbReference type="InterPro" id="IPR007508">
    <property type="entry name" value="DtdA"/>
</dbReference>
<comment type="similarity">
    <text evidence="4">Belongs to the DtdA deacylase family.</text>
</comment>
<dbReference type="AlphaFoldDB" id="A0A4D6HGD1"/>
<dbReference type="RefSeq" id="WP_049992951.1">
    <property type="nucleotide sequence ID" value="NZ_CP031310.1"/>
</dbReference>
<dbReference type="HAMAP" id="MF_00562">
    <property type="entry name" value="Deacylase_DtdA"/>
    <property type="match status" value="1"/>
</dbReference>
<dbReference type="OrthoDB" id="9863at2157"/>
<dbReference type="EMBL" id="CP031310">
    <property type="protein sequence ID" value="QCC52625.1"/>
    <property type="molecule type" value="Genomic_DNA"/>
</dbReference>
<dbReference type="STRING" id="1457250.GCA_000755225_02063"/>
<dbReference type="GO" id="GO:0051499">
    <property type="term" value="F:D-aminoacyl-tRNA deacylase activity"/>
    <property type="evidence" value="ECO:0007669"/>
    <property type="project" value="UniProtKB-UniRule"/>
</dbReference>
<keyword evidence="3 4" id="KW-0862">Zinc</keyword>
<dbReference type="GO" id="GO:0019478">
    <property type="term" value="P:D-amino acid catabolic process"/>
    <property type="evidence" value="ECO:0007669"/>
    <property type="project" value="UniProtKB-UniRule"/>
</dbReference>
<dbReference type="GeneID" id="39849379"/>
<dbReference type="Pfam" id="PF04414">
    <property type="entry name" value="tRNA_deacylase"/>
    <property type="match status" value="1"/>
</dbReference>
<dbReference type="EC" id="3.1.1.96" evidence="4"/>
<evidence type="ECO:0000256" key="2">
    <source>
        <dbReference type="ARBA" id="ARBA00022801"/>
    </source>
</evidence>
<keyword evidence="1 4" id="KW-0479">Metal-binding</keyword>
<name>A0A4D6HGD1_9EURY</name>
<comment type="function">
    <text evidence="4">D-aminoacyl-tRNA deacylase with broad substrate specificity. By recycling D-aminoacyl-tRNA to D-amino acids and free tRNA molecules, this enzyme counteracts the toxicity associated with the formation of D-aminoacyl-tRNA entities in vivo.</text>
</comment>
<comment type="catalytic activity">
    <reaction evidence="4">
        <text>glycyl-tRNA(Ala) + H2O = tRNA(Ala) + glycine + H(+)</text>
        <dbReference type="Rhea" id="RHEA:53744"/>
        <dbReference type="Rhea" id="RHEA-COMP:9657"/>
        <dbReference type="Rhea" id="RHEA-COMP:13640"/>
        <dbReference type="ChEBI" id="CHEBI:15377"/>
        <dbReference type="ChEBI" id="CHEBI:15378"/>
        <dbReference type="ChEBI" id="CHEBI:57305"/>
        <dbReference type="ChEBI" id="CHEBI:78442"/>
        <dbReference type="ChEBI" id="CHEBI:78522"/>
        <dbReference type="EC" id="3.1.1.96"/>
    </reaction>
</comment>
<dbReference type="GO" id="GO:0008270">
    <property type="term" value="F:zinc ion binding"/>
    <property type="evidence" value="ECO:0007669"/>
    <property type="project" value="UniProtKB-UniRule"/>
</dbReference>
<comment type="cofactor">
    <cofactor evidence="4">
        <name>Zn(2+)</name>
        <dbReference type="ChEBI" id="CHEBI:29105"/>
    </cofactor>
    <text evidence="4">Binds 2 Zn(2+) ions per subunit.</text>
</comment>
<keyword evidence="6" id="KW-1185">Reference proteome</keyword>